<feature type="transmembrane region" description="Helical" evidence="8">
    <location>
        <begin position="158"/>
        <end position="178"/>
    </location>
</feature>
<keyword evidence="6 8" id="KW-0472">Membrane</keyword>
<dbReference type="Proteomes" id="UP000216020">
    <property type="component" value="Unassembled WGS sequence"/>
</dbReference>
<comment type="pathway">
    <text evidence="7">Phospholipid metabolism; CDP-diacylglycerol biosynthesis; CDP-diacylglycerol from sn-glycerol 3-phosphate: step 3/3.</text>
</comment>
<organism evidence="9 10">
    <name type="scientific">Bordetella genomosp. 10</name>
    <dbReference type="NCBI Taxonomy" id="1416804"/>
    <lineage>
        <taxon>Bacteria</taxon>
        <taxon>Pseudomonadati</taxon>
        <taxon>Pseudomonadota</taxon>
        <taxon>Betaproteobacteria</taxon>
        <taxon>Burkholderiales</taxon>
        <taxon>Alcaligenaceae</taxon>
        <taxon>Bordetella</taxon>
    </lineage>
</organism>
<evidence type="ECO:0000256" key="5">
    <source>
        <dbReference type="ARBA" id="ARBA00022989"/>
    </source>
</evidence>
<proteinExistence type="inferred from homology"/>
<dbReference type="InterPro" id="IPR000374">
    <property type="entry name" value="PC_trans"/>
</dbReference>
<keyword evidence="5 8" id="KW-1133">Transmembrane helix</keyword>
<feature type="transmembrane region" description="Helical" evidence="8">
    <location>
        <begin position="231"/>
        <end position="250"/>
    </location>
</feature>
<keyword evidence="4 7" id="KW-0812">Transmembrane</keyword>
<dbReference type="AlphaFoldDB" id="A0A261S2V7"/>
<dbReference type="GO" id="GO:0009273">
    <property type="term" value="P:peptidoglycan-based cell wall biogenesis"/>
    <property type="evidence" value="ECO:0007669"/>
    <property type="project" value="TreeGrafter"/>
</dbReference>
<evidence type="ECO:0000256" key="1">
    <source>
        <dbReference type="ARBA" id="ARBA00004141"/>
    </source>
</evidence>
<evidence type="ECO:0000256" key="7">
    <source>
        <dbReference type="RuleBase" id="RU003938"/>
    </source>
</evidence>
<evidence type="ECO:0000256" key="2">
    <source>
        <dbReference type="ARBA" id="ARBA00010185"/>
    </source>
</evidence>
<evidence type="ECO:0000313" key="9">
    <source>
        <dbReference type="EMBL" id="OZI31515.1"/>
    </source>
</evidence>
<feature type="transmembrane region" description="Helical" evidence="8">
    <location>
        <begin position="17"/>
        <end position="36"/>
    </location>
</feature>
<keyword evidence="10" id="KW-1185">Reference proteome</keyword>
<dbReference type="RefSeq" id="WP_094855923.1">
    <property type="nucleotide sequence ID" value="NZ_NEVM01000005.1"/>
</dbReference>
<comment type="caution">
    <text evidence="9">The sequence shown here is derived from an EMBL/GenBank/DDBJ whole genome shotgun (WGS) entry which is preliminary data.</text>
</comment>
<protein>
    <recommendedName>
        <fullName evidence="7">Phosphatidate cytidylyltransferase</fullName>
        <ecNumber evidence="7">2.7.7.41</ecNumber>
    </recommendedName>
</protein>
<feature type="transmembrane region" description="Helical" evidence="8">
    <location>
        <begin position="256"/>
        <end position="276"/>
    </location>
</feature>
<dbReference type="EMBL" id="NEVM01000005">
    <property type="protein sequence ID" value="OZI31515.1"/>
    <property type="molecule type" value="Genomic_DNA"/>
</dbReference>
<sequence length="321" mass="36219">MNALFPYGFFPASQLPLYYAFGGVLVLLVIASVVSLSLKRARPAKNYTELRQRVRTWWWIAGIFALALCMHPKGAIVLMAVVSFLAFKEYLSLLTTRRADHVVLLWAYLAIPLQYWWVWLDWYGMFIIFIPVYLFLFLPMRMVMVGETRGFLHSAGTLHWGMMTTVFSLSHIAFLVNLPDLHGPRPLTGGMYVFYLLLLTQLNDVTQYIWGKCIGRHKVIPKVSPNKTVEGLLGGVLTTTLLAWLLAPWFTPFTPLEAVLVGLLIGLGGFIGDVVMSAVKRDIGVKDASSMLPGHGGILDRLDSLTYTAPLFFHVLYFLHY</sequence>
<feature type="transmembrane region" description="Helical" evidence="8">
    <location>
        <begin position="57"/>
        <end position="87"/>
    </location>
</feature>
<dbReference type="GO" id="GO:0016024">
    <property type="term" value="P:CDP-diacylglycerol biosynthetic process"/>
    <property type="evidence" value="ECO:0007669"/>
    <property type="project" value="UniProtKB-UniPathway"/>
</dbReference>
<gene>
    <name evidence="9" type="ORF">CAL29_26850</name>
</gene>
<dbReference type="PROSITE" id="PS01315">
    <property type="entry name" value="CDS"/>
    <property type="match status" value="1"/>
</dbReference>
<evidence type="ECO:0000256" key="8">
    <source>
        <dbReference type="SAM" id="Phobius"/>
    </source>
</evidence>
<feature type="transmembrane region" description="Helical" evidence="8">
    <location>
        <begin position="116"/>
        <end position="138"/>
    </location>
</feature>
<dbReference type="PANTHER" id="PTHR43535:SF1">
    <property type="entry name" value="PHOSPHATIDATE CYTIDYLYLTRANSFERASE"/>
    <property type="match status" value="1"/>
</dbReference>
<comment type="subcellular location">
    <subcellularLocation>
        <location evidence="1">Membrane</location>
        <topology evidence="1">Multi-pass membrane protein</topology>
    </subcellularLocation>
</comment>
<evidence type="ECO:0000256" key="6">
    <source>
        <dbReference type="ARBA" id="ARBA00023136"/>
    </source>
</evidence>
<evidence type="ECO:0000256" key="3">
    <source>
        <dbReference type="ARBA" id="ARBA00022679"/>
    </source>
</evidence>
<dbReference type="UniPathway" id="UPA00557">
    <property type="reaction ID" value="UER00614"/>
</dbReference>
<comment type="catalytic activity">
    <reaction evidence="7">
        <text>a 1,2-diacyl-sn-glycero-3-phosphate + CTP + H(+) = a CDP-1,2-diacyl-sn-glycerol + diphosphate</text>
        <dbReference type="Rhea" id="RHEA:16229"/>
        <dbReference type="ChEBI" id="CHEBI:15378"/>
        <dbReference type="ChEBI" id="CHEBI:33019"/>
        <dbReference type="ChEBI" id="CHEBI:37563"/>
        <dbReference type="ChEBI" id="CHEBI:58332"/>
        <dbReference type="ChEBI" id="CHEBI:58608"/>
        <dbReference type="EC" id="2.7.7.41"/>
    </reaction>
</comment>
<keyword evidence="7 9" id="KW-0548">Nucleotidyltransferase</keyword>
<dbReference type="GO" id="GO:0004605">
    <property type="term" value="F:phosphatidate cytidylyltransferase activity"/>
    <property type="evidence" value="ECO:0007669"/>
    <property type="project" value="UniProtKB-EC"/>
</dbReference>
<evidence type="ECO:0000256" key="4">
    <source>
        <dbReference type="ARBA" id="ARBA00022692"/>
    </source>
</evidence>
<dbReference type="Pfam" id="PF01148">
    <property type="entry name" value="CTP_transf_1"/>
    <property type="match status" value="1"/>
</dbReference>
<feature type="transmembrane region" description="Helical" evidence="8">
    <location>
        <begin position="190"/>
        <end position="210"/>
    </location>
</feature>
<dbReference type="EC" id="2.7.7.41" evidence="7"/>
<dbReference type="OrthoDB" id="9799199at2"/>
<name>A0A261S2V7_9BORD</name>
<evidence type="ECO:0000313" key="10">
    <source>
        <dbReference type="Proteomes" id="UP000216020"/>
    </source>
</evidence>
<comment type="similarity">
    <text evidence="2 7">Belongs to the CDS family.</text>
</comment>
<dbReference type="GO" id="GO:0005886">
    <property type="term" value="C:plasma membrane"/>
    <property type="evidence" value="ECO:0007669"/>
    <property type="project" value="TreeGrafter"/>
</dbReference>
<reference evidence="10" key="1">
    <citation type="submission" date="2017-05" db="EMBL/GenBank/DDBJ databases">
        <title>Complete and WGS of Bordetella genogroups.</title>
        <authorList>
            <person name="Spilker T."/>
            <person name="Lipuma J."/>
        </authorList>
    </citation>
    <scope>NUCLEOTIDE SEQUENCE [LARGE SCALE GENOMIC DNA]</scope>
    <source>
        <strain evidence="10">AU16122</strain>
    </source>
</reference>
<dbReference type="PANTHER" id="PTHR43535">
    <property type="entry name" value="PHOSPHATIDATE CYTIDYLYLTRANSFERASE"/>
    <property type="match status" value="1"/>
</dbReference>
<keyword evidence="3 7" id="KW-0808">Transferase</keyword>
<accession>A0A261S2V7</accession>